<dbReference type="GO" id="GO:0008270">
    <property type="term" value="F:zinc ion binding"/>
    <property type="evidence" value="ECO:0007669"/>
    <property type="project" value="UniProtKB-KW"/>
</dbReference>
<dbReference type="PROSITE" id="PS50103">
    <property type="entry name" value="ZF_C3H1"/>
    <property type="match status" value="2"/>
</dbReference>
<keyword evidence="6" id="KW-1185">Reference proteome</keyword>
<keyword evidence="2" id="KW-0863">Zinc-finger</keyword>
<dbReference type="Proteomes" id="UP000298030">
    <property type="component" value="Unassembled WGS sequence"/>
</dbReference>
<dbReference type="PANTHER" id="PTHR10039">
    <property type="entry name" value="AMELOGENIN"/>
    <property type="match status" value="1"/>
</dbReference>
<feature type="zinc finger region" description="C3H1-type" evidence="2">
    <location>
        <begin position="746"/>
        <end position="774"/>
    </location>
</feature>
<feature type="domain" description="C3H1-type" evidence="4">
    <location>
        <begin position="705"/>
        <end position="734"/>
    </location>
</feature>
<dbReference type="Gene3D" id="3.40.50.300">
    <property type="entry name" value="P-loop containing nucleotide triphosphate hydrolases"/>
    <property type="match status" value="1"/>
</dbReference>
<sequence>MSGFLDSFRSEKRKKAKVKGKHNRSASASSVRSLQPGPSAPSNTSAASPPPQLRVLTTDTNPADEAGELQTTRQSNVHLLPQSQPTIETLSAVSSGRDSYTTGDTTTNVHNVNYNYYTERRSEDARSEDTLEVPQSTRELVLKWLGAPNYEALYEIALSQRMANTGAWFVQSTKFAQYMEKVGSGKTVIAGAVVEHLKKQFKNRYDVAICYAFLRYDNPHSAVEVLVAFLSQMVASHEQALAVVRPIHDAIIPMEREGLELPDPDIATLLRRVVGLFAKVFVVIDGFDEASSNVKDDLLELLLPLGVNLLIFSRDSELEMFTDQTPGAGQTRIEALPEDVAAFVAGQIKKNSRLRTILRGPGLLRRLQDRVQEMSQGIFLVAKVYMESILKSDTCNNPNSIFRVLDDLTAGVDEMHRITLKRIDDQPESDVDTAHRVFLWLLYARQLRLSTSEAELDIACEFPTADDILYEVAVSQREGPVEKDDVSPLPLVLSICRGFVVLEEARSESGIPYRKLRFVHESTQKYIRELKLGGLSNPHTKLAMSCAIHLKSHFERLRALHGTEGIKDIDLVQYRRSHPFLAYAEYNLAYHAGMSKREETLHPFVQTVLSQQASNAFYPFSPHRFNTTLNQSLHGGSRLNPNMSYSSVARIPSHRKHDLPQNTNQMSSSVWTENLDDLPVLAPQTTPPPSTPGLRKPTPNLPLSKHDRPPCTLHYLSDSCKYGASECKWGHDWDLEDRHYDEIAEKAKETACNSIRNGTICPFGDDCIYGHTCSRGKDCYYLKLGICNFKASLHTD</sequence>
<feature type="domain" description="C3H1-type" evidence="4">
    <location>
        <begin position="746"/>
        <end position="774"/>
    </location>
</feature>
<proteinExistence type="predicted"/>
<dbReference type="Pfam" id="PF24883">
    <property type="entry name" value="NPHP3_N"/>
    <property type="match status" value="1"/>
</dbReference>
<feature type="region of interest" description="Disordered" evidence="3">
    <location>
        <begin position="679"/>
        <end position="705"/>
    </location>
</feature>
<dbReference type="InterPro" id="IPR027417">
    <property type="entry name" value="P-loop_NTPase"/>
</dbReference>
<name>A0A4Y7TNV4_COPMI</name>
<accession>A0A4Y7TNV4</accession>
<dbReference type="EMBL" id="QPFP01000006">
    <property type="protein sequence ID" value="TEB35875.1"/>
    <property type="molecule type" value="Genomic_DNA"/>
</dbReference>
<feature type="compositionally biased region" description="Low complexity" evidence="3">
    <location>
        <begin position="36"/>
        <end position="47"/>
    </location>
</feature>
<dbReference type="PANTHER" id="PTHR10039:SF15">
    <property type="entry name" value="NACHT DOMAIN-CONTAINING PROTEIN"/>
    <property type="match status" value="1"/>
</dbReference>
<gene>
    <name evidence="5" type="ORF">FA13DRAFT_1787343</name>
</gene>
<feature type="region of interest" description="Disordered" evidence="3">
    <location>
        <begin position="1"/>
        <end position="58"/>
    </location>
</feature>
<evidence type="ECO:0000256" key="2">
    <source>
        <dbReference type="PROSITE-ProRule" id="PRU00723"/>
    </source>
</evidence>
<protein>
    <recommendedName>
        <fullName evidence="4">C3H1-type domain-containing protein</fullName>
    </recommendedName>
</protein>
<keyword evidence="2" id="KW-0479">Metal-binding</keyword>
<reference evidence="5 6" key="1">
    <citation type="journal article" date="2019" name="Nat. Ecol. Evol.">
        <title>Megaphylogeny resolves global patterns of mushroom evolution.</title>
        <authorList>
            <person name="Varga T."/>
            <person name="Krizsan K."/>
            <person name="Foldi C."/>
            <person name="Dima B."/>
            <person name="Sanchez-Garcia M."/>
            <person name="Sanchez-Ramirez S."/>
            <person name="Szollosi G.J."/>
            <person name="Szarkandi J.G."/>
            <person name="Papp V."/>
            <person name="Albert L."/>
            <person name="Andreopoulos W."/>
            <person name="Angelini C."/>
            <person name="Antonin V."/>
            <person name="Barry K.W."/>
            <person name="Bougher N.L."/>
            <person name="Buchanan P."/>
            <person name="Buyck B."/>
            <person name="Bense V."/>
            <person name="Catcheside P."/>
            <person name="Chovatia M."/>
            <person name="Cooper J."/>
            <person name="Damon W."/>
            <person name="Desjardin D."/>
            <person name="Finy P."/>
            <person name="Geml J."/>
            <person name="Haridas S."/>
            <person name="Hughes K."/>
            <person name="Justo A."/>
            <person name="Karasinski D."/>
            <person name="Kautmanova I."/>
            <person name="Kiss B."/>
            <person name="Kocsube S."/>
            <person name="Kotiranta H."/>
            <person name="LaButti K.M."/>
            <person name="Lechner B.E."/>
            <person name="Liimatainen K."/>
            <person name="Lipzen A."/>
            <person name="Lukacs Z."/>
            <person name="Mihaltcheva S."/>
            <person name="Morgado L.N."/>
            <person name="Niskanen T."/>
            <person name="Noordeloos M.E."/>
            <person name="Ohm R.A."/>
            <person name="Ortiz-Santana B."/>
            <person name="Ovrebo C."/>
            <person name="Racz N."/>
            <person name="Riley R."/>
            <person name="Savchenko A."/>
            <person name="Shiryaev A."/>
            <person name="Soop K."/>
            <person name="Spirin V."/>
            <person name="Szebenyi C."/>
            <person name="Tomsovsky M."/>
            <person name="Tulloss R.E."/>
            <person name="Uehling J."/>
            <person name="Grigoriev I.V."/>
            <person name="Vagvolgyi C."/>
            <person name="Papp T."/>
            <person name="Martin F.M."/>
            <person name="Miettinen O."/>
            <person name="Hibbett D.S."/>
            <person name="Nagy L.G."/>
        </authorList>
    </citation>
    <scope>NUCLEOTIDE SEQUENCE [LARGE SCALE GENOMIC DNA]</scope>
    <source>
        <strain evidence="5 6">FP101781</strain>
    </source>
</reference>
<dbReference type="InterPro" id="IPR000571">
    <property type="entry name" value="Znf_CCCH"/>
</dbReference>
<dbReference type="InterPro" id="IPR056884">
    <property type="entry name" value="NPHP3-like_N"/>
</dbReference>
<keyword evidence="2" id="KW-0862">Zinc</keyword>
<evidence type="ECO:0000313" key="6">
    <source>
        <dbReference type="Proteomes" id="UP000298030"/>
    </source>
</evidence>
<feature type="compositionally biased region" description="Basic residues" evidence="3">
    <location>
        <begin position="11"/>
        <end position="24"/>
    </location>
</feature>
<evidence type="ECO:0000259" key="4">
    <source>
        <dbReference type="PROSITE" id="PS50103"/>
    </source>
</evidence>
<comment type="caution">
    <text evidence="5">The sequence shown here is derived from an EMBL/GenBank/DDBJ whole genome shotgun (WGS) entry which is preliminary data.</text>
</comment>
<dbReference type="OrthoDB" id="7464126at2759"/>
<feature type="zinc finger region" description="C3H1-type" evidence="2">
    <location>
        <begin position="705"/>
        <end position="734"/>
    </location>
</feature>
<dbReference type="AlphaFoldDB" id="A0A4Y7TNV4"/>
<dbReference type="SUPFAM" id="SSF52540">
    <property type="entry name" value="P-loop containing nucleoside triphosphate hydrolases"/>
    <property type="match status" value="1"/>
</dbReference>
<keyword evidence="1" id="KW-0677">Repeat</keyword>
<evidence type="ECO:0000256" key="3">
    <source>
        <dbReference type="SAM" id="MobiDB-lite"/>
    </source>
</evidence>
<evidence type="ECO:0000256" key="1">
    <source>
        <dbReference type="ARBA" id="ARBA00022737"/>
    </source>
</evidence>
<evidence type="ECO:0000313" key="5">
    <source>
        <dbReference type="EMBL" id="TEB35875.1"/>
    </source>
</evidence>
<organism evidence="5 6">
    <name type="scientific">Coprinellus micaceus</name>
    <name type="common">Glistening ink-cap mushroom</name>
    <name type="synonym">Coprinus micaceus</name>
    <dbReference type="NCBI Taxonomy" id="71717"/>
    <lineage>
        <taxon>Eukaryota</taxon>
        <taxon>Fungi</taxon>
        <taxon>Dikarya</taxon>
        <taxon>Basidiomycota</taxon>
        <taxon>Agaricomycotina</taxon>
        <taxon>Agaricomycetes</taxon>
        <taxon>Agaricomycetidae</taxon>
        <taxon>Agaricales</taxon>
        <taxon>Agaricineae</taxon>
        <taxon>Psathyrellaceae</taxon>
        <taxon>Coprinellus</taxon>
    </lineage>
</organism>